<dbReference type="InterPro" id="IPR033138">
    <property type="entry name" value="Cu_oxidase_CS"/>
</dbReference>
<proteinExistence type="inferred from homology"/>
<dbReference type="InterPro" id="IPR008972">
    <property type="entry name" value="Cupredoxin"/>
</dbReference>
<evidence type="ECO:0000256" key="3">
    <source>
        <dbReference type="ARBA" id="ARBA00023002"/>
    </source>
</evidence>
<accession>A0A0L6CP75</accession>
<dbReference type="Pfam" id="PF07732">
    <property type="entry name" value="Cu-oxidase_3"/>
    <property type="match status" value="1"/>
</dbReference>
<dbReference type="GO" id="GO:0016491">
    <property type="term" value="F:oxidoreductase activity"/>
    <property type="evidence" value="ECO:0007669"/>
    <property type="project" value="UniProtKB-KW"/>
</dbReference>
<gene>
    <name evidence="6" type="ORF">VV01_17815</name>
</gene>
<evidence type="ECO:0000313" key="6">
    <source>
        <dbReference type="EMBL" id="KNX39571.1"/>
    </source>
</evidence>
<dbReference type="Gene3D" id="2.60.40.420">
    <property type="entry name" value="Cupredoxins - blue copper proteins"/>
    <property type="match status" value="3"/>
</dbReference>
<comment type="similarity">
    <text evidence="1">Belongs to the multicopper oxidase family.</text>
</comment>
<dbReference type="CDD" id="cd13844">
    <property type="entry name" value="CuRO_1_BOD_CotA_like"/>
    <property type="match status" value="1"/>
</dbReference>
<feature type="domain" description="Plastocyanin-like" evidence="4">
    <location>
        <begin position="419"/>
        <end position="551"/>
    </location>
</feature>
<dbReference type="PROSITE" id="PS00080">
    <property type="entry name" value="MULTICOPPER_OXIDASE2"/>
    <property type="match status" value="1"/>
</dbReference>
<keyword evidence="7" id="KW-1185">Reference proteome</keyword>
<comment type="caution">
    <text evidence="6">The sequence shown here is derived from an EMBL/GenBank/DDBJ whole genome shotgun (WGS) entry which is preliminary data.</text>
</comment>
<dbReference type="Pfam" id="PF07731">
    <property type="entry name" value="Cu-oxidase_2"/>
    <property type="match status" value="1"/>
</dbReference>
<evidence type="ECO:0000259" key="4">
    <source>
        <dbReference type="Pfam" id="PF07731"/>
    </source>
</evidence>
<organism evidence="6 7">
    <name type="scientific">Luteipulveratus halotolerans</name>
    <dbReference type="NCBI Taxonomy" id="1631356"/>
    <lineage>
        <taxon>Bacteria</taxon>
        <taxon>Bacillati</taxon>
        <taxon>Actinomycetota</taxon>
        <taxon>Actinomycetes</taxon>
        <taxon>Micrococcales</taxon>
        <taxon>Dermacoccaceae</taxon>
        <taxon>Luteipulveratus</taxon>
    </lineage>
</organism>
<evidence type="ECO:0000259" key="5">
    <source>
        <dbReference type="Pfam" id="PF07732"/>
    </source>
</evidence>
<evidence type="ECO:0000256" key="2">
    <source>
        <dbReference type="ARBA" id="ARBA00022723"/>
    </source>
</evidence>
<dbReference type="EMBL" id="LAIR01000002">
    <property type="protein sequence ID" value="KNX39571.1"/>
    <property type="molecule type" value="Genomic_DNA"/>
</dbReference>
<evidence type="ECO:0000313" key="7">
    <source>
        <dbReference type="Proteomes" id="UP000037397"/>
    </source>
</evidence>
<dbReference type="InterPro" id="IPR045087">
    <property type="entry name" value="Cu-oxidase_fam"/>
</dbReference>
<dbReference type="GO" id="GO:0005507">
    <property type="term" value="F:copper ion binding"/>
    <property type="evidence" value="ECO:0007669"/>
    <property type="project" value="InterPro"/>
</dbReference>
<protein>
    <submittedName>
        <fullName evidence="6">Multicopper oxidase</fullName>
    </submittedName>
</protein>
<dbReference type="AlphaFoldDB" id="A0A0L6CP75"/>
<reference evidence="7" key="1">
    <citation type="submission" date="2015-03" db="EMBL/GenBank/DDBJ databases">
        <title>Luteipulveratus halotolerans sp. nov., a novel actinobacterium (Dermacoccaceae) from Sarawak, Malaysia.</title>
        <authorList>
            <person name="Juboi H."/>
            <person name="Basik A."/>
            <person name="Shamsul S.S."/>
            <person name="Arnold P."/>
            <person name="Schmitt E.K."/>
            <person name="Sanglier J.-J."/>
            <person name="Yeo T."/>
        </authorList>
    </citation>
    <scope>NUCLEOTIDE SEQUENCE [LARGE SCALE GENOMIC DNA]</scope>
    <source>
        <strain evidence="7">C296001</strain>
    </source>
</reference>
<name>A0A0L6CP75_9MICO</name>
<dbReference type="PATRIC" id="fig|1631356.3.peg.3549"/>
<keyword evidence="2" id="KW-0479">Metal-binding</keyword>
<dbReference type="PROSITE" id="PS00079">
    <property type="entry name" value="MULTICOPPER_OXIDASE1"/>
    <property type="match status" value="1"/>
</dbReference>
<dbReference type="PANTHER" id="PTHR48267">
    <property type="entry name" value="CUPREDOXIN SUPERFAMILY PROTEIN"/>
    <property type="match status" value="1"/>
</dbReference>
<dbReference type="InterPro" id="IPR011706">
    <property type="entry name" value="Cu-oxidase_C"/>
</dbReference>
<keyword evidence="3" id="KW-0560">Oxidoreductase</keyword>
<dbReference type="InterPro" id="IPR002355">
    <property type="entry name" value="Cu_oxidase_Cu_BS"/>
</dbReference>
<dbReference type="InterPro" id="IPR011707">
    <property type="entry name" value="Cu-oxidase-like_N"/>
</dbReference>
<feature type="domain" description="Plastocyanin-like" evidence="5">
    <location>
        <begin position="96"/>
        <end position="164"/>
    </location>
</feature>
<dbReference type="STRING" id="1631356.VV01_17815"/>
<dbReference type="Proteomes" id="UP000037397">
    <property type="component" value="Unassembled WGS sequence"/>
</dbReference>
<dbReference type="SUPFAM" id="SSF49503">
    <property type="entry name" value="Cupredoxins"/>
    <property type="match status" value="3"/>
</dbReference>
<dbReference type="PANTHER" id="PTHR48267:SF1">
    <property type="entry name" value="BILIRUBIN OXIDASE"/>
    <property type="match status" value="1"/>
</dbReference>
<sequence>MTVTTRRTRVRLHSELSSTTVWGYDGRMPGPTIEVRRDEPVRIRWRNGTEGRIPLTAVQQPSAALPATSPGYRNPDGTLQDGVDVLDEVGALPAWNVVHLHGARTSGGNDGWAHNAVLHGASQLAEYPNGQEATALWYHDHAMAITRFNVHAGLAGMYLIRDEDEDRLRLPHGEHEIPLVLRDCNLDTDPQTGELTGDLLWKVPVLPNGAVLPFTGPFNLVNGVIWPHLDVEPRWYRFRVLNTAGARPYRLDLVDDDGITQQDAVRIIGTDGGLLPRPVRMPEDGLTLHPSERADILIDFGALRGRNVRLTDLNAAGGPTEPDLMEFRVGDRPVKDRFELPSRLSSSYFRLEHGTTLPEHDHVFVGLVPPGSAGEAHPQMWELAEVTDPAQLPPSFPAEGWVQLTDPSSDAVRTFRTVARVFDDTTTFFLDHGRWVIWNLVHLGGPTHPVHIHLAEFQLLTRQQYALTAPGGAAVGFDVAAGGTTAPLPAPGPGRAIEDYEIGWKDTFQLRAGEWATVVGQMVGGTGDFMYHCHILDHEDEGMMRPFVVHPPEVAQFHTHPGSGGHDH</sequence>
<evidence type="ECO:0000256" key="1">
    <source>
        <dbReference type="ARBA" id="ARBA00010609"/>
    </source>
</evidence>